<gene>
    <name evidence="1" type="ORF">FHS44_007045</name>
</gene>
<dbReference type="AlphaFoldDB" id="A0A7W7QVD8"/>
<proteinExistence type="predicted"/>
<reference evidence="1 2" key="1">
    <citation type="submission" date="2020-08" db="EMBL/GenBank/DDBJ databases">
        <title>Genomic Encyclopedia of Type Strains, Phase III (KMG-III): the genomes of soil and plant-associated and newly described type strains.</title>
        <authorList>
            <person name="Whitman W."/>
        </authorList>
    </citation>
    <scope>NUCLEOTIDE SEQUENCE [LARGE SCALE GENOMIC DNA]</scope>
    <source>
        <strain evidence="1 2">CECT 8840</strain>
    </source>
</reference>
<name>A0A7W7QVD8_9ACTN</name>
<keyword evidence="2" id="KW-1185">Reference proteome</keyword>
<sequence>MASDDALADVVAAVLDAYDLPETSLEPLAGQALRTVRERGLGCEALAGAGVRGWEDLRRVLEGPDERARASAESVCACVNDVLFSSPRWRREVGYEHPMDELG</sequence>
<evidence type="ECO:0000313" key="1">
    <source>
        <dbReference type="EMBL" id="MBB4919901.1"/>
    </source>
</evidence>
<dbReference type="RefSeq" id="WP_184722955.1">
    <property type="nucleotide sequence ID" value="NZ_JACHJP010000011.1"/>
</dbReference>
<accession>A0A7W7QVD8</accession>
<comment type="caution">
    <text evidence="1">The sequence shown here is derived from an EMBL/GenBank/DDBJ whole genome shotgun (WGS) entry which is preliminary data.</text>
</comment>
<organism evidence="1 2">
    <name type="scientific">Streptosporangium saharense</name>
    <dbReference type="NCBI Taxonomy" id="1706840"/>
    <lineage>
        <taxon>Bacteria</taxon>
        <taxon>Bacillati</taxon>
        <taxon>Actinomycetota</taxon>
        <taxon>Actinomycetes</taxon>
        <taxon>Streptosporangiales</taxon>
        <taxon>Streptosporangiaceae</taxon>
        <taxon>Streptosporangium</taxon>
    </lineage>
</organism>
<evidence type="ECO:0000313" key="2">
    <source>
        <dbReference type="Proteomes" id="UP000552644"/>
    </source>
</evidence>
<dbReference type="Proteomes" id="UP000552644">
    <property type="component" value="Unassembled WGS sequence"/>
</dbReference>
<dbReference type="EMBL" id="JACHJP010000011">
    <property type="protein sequence ID" value="MBB4919901.1"/>
    <property type="molecule type" value="Genomic_DNA"/>
</dbReference>
<protein>
    <submittedName>
        <fullName evidence="1">Uncharacterized protein</fullName>
    </submittedName>
</protein>